<keyword evidence="2" id="KW-1185">Reference proteome</keyword>
<comment type="caution">
    <text evidence="1">The sequence shown here is derived from an EMBL/GenBank/DDBJ whole genome shotgun (WGS) entry which is preliminary data.</text>
</comment>
<gene>
    <name evidence="1" type="ORF">GCM10008111_00020</name>
</gene>
<proteinExistence type="predicted"/>
<dbReference type="SUPFAM" id="SSF52540">
    <property type="entry name" value="P-loop containing nucleoside triphosphate hydrolases"/>
    <property type="match status" value="1"/>
</dbReference>
<dbReference type="Proteomes" id="UP000634667">
    <property type="component" value="Unassembled WGS sequence"/>
</dbReference>
<organism evidence="1 2">
    <name type="scientific">Alishewanella tabrizica</name>
    <dbReference type="NCBI Taxonomy" id="671278"/>
    <lineage>
        <taxon>Bacteria</taxon>
        <taxon>Pseudomonadati</taxon>
        <taxon>Pseudomonadota</taxon>
        <taxon>Gammaproteobacteria</taxon>
        <taxon>Alteromonadales</taxon>
        <taxon>Alteromonadaceae</taxon>
        <taxon>Alishewanella</taxon>
    </lineage>
</organism>
<sequence length="553" mass="63082">MDNALLCTGFHRSATSVTTNYLYNAGLRIGSNLMPGGISNPKGHFEDIDLVSLHDSQLKFSGTNWQYHDEVLLKTEPNFLENYVKRRFEADRIWGVKDPRACLFLDEWDKALGENGSYLFVIRHWSSCIESLLHRHSREFAYDLDNKAVSSNLLDFWRDPTLAAKMWLSYNKRILSFTKKNPQKVIIVSQRALFNGAPIIEKINNKFGLTLNNEVKSPFDLTLLRDESNQEIFETLSISLKSQLDAVWLELLALADFSAEDEHPKIYFHPPLESSLFKEYQTALSTVKVTTTSLTEQTTINESEVWLDVLNTIKVDTELVVYLDAATKKDIATDKHLTLLSIIDTKFPTSAVVQLSAAKLLLKLEAYSLALARFKTALSLGVYFPYVDMMIAQCYQALPGHRLEAEFFYNKALKANPKNVSFYIHFARFLSQNSENTRAIAIINQSFEVCGQQPNNIIALCELLEKENRLPEAIDALEKLKNTGDNRGVAFLARLKLQTQYQNGIADYNEITREKIKDKDKLIWLAKVGNQLNIASAENDFISRCVKHWKLLE</sequence>
<name>A0ABQ2WDW6_9ALTE</name>
<accession>A0ABQ2WDW6</accession>
<evidence type="ECO:0000313" key="1">
    <source>
        <dbReference type="EMBL" id="GGW48426.1"/>
    </source>
</evidence>
<reference evidence="2" key="1">
    <citation type="journal article" date="2019" name="Int. J. Syst. Evol. Microbiol.">
        <title>The Global Catalogue of Microorganisms (GCM) 10K type strain sequencing project: providing services to taxonomists for standard genome sequencing and annotation.</title>
        <authorList>
            <consortium name="The Broad Institute Genomics Platform"/>
            <consortium name="The Broad Institute Genome Sequencing Center for Infectious Disease"/>
            <person name="Wu L."/>
            <person name="Ma J."/>
        </authorList>
    </citation>
    <scope>NUCLEOTIDE SEQUENCE [LARGE SCALE GENOMIC DNA]</scope>
    <source>
        <strain evidence="2">KCTC 23723</strain>
    </source>
</reference>
<evidence type="ECO:0000313" key="2">
    <source>
        <dbReference type="Proteomes" id="UP000634667"/>
    </source>
</evidence>
<dbReference type="SUPFAM" id="SSF48452">
    <property type="entry name" value="TPR-like"/>
    <property type="match status" value="1"/>
</dbReference>
<dbReference type="Gene3D" id="1.25.40.10">
    <property type="entry name" value="Tetratricopeptide repeat domain"/>
    <property type="match status" value="1"/>
</dbReference>
<dbReference type="InterPro" id="IPR027417">
    <property type="entry name" value="P-loop_NTPase"/>
</dbReference>
<protein>
    <submittedName>
        <fullName evidence="1">Uncharacterized protein</fullName>
    </submittedName>
</protein>
<dbReference type="InterPro" id="IPR011990">
    <property type="entry name" value="TPR-like_helical_dom_sf"/>
</dbReference>
<dbReference type="EMBL" id="BMYR01000001">
    <property type="protein sequence ID" value="GGW48426.1"/>
    <property type="molecule type" value="Genomic_DNA"/>
</dbReference>
<dbReference type="RefSeq" id="WP_189479230.1">
    <property type="nucleotide sequence ID" value="NZ_BMYR01000001.1"/>
</dbReference>
<dbReference type="Gene3D" id="3.40.50.300">
    <property type="entry name" value="P-loop containing nucleotide triphosphate hydrolases"/>
    <property type="match status" value="1"/>
</dbReference>